<organism evidence="1 2">
    <name type="scientific">Russula earlei</name>
    <dbReference type="NCBI Taxonomy" id="71964"/>
    <lineage>
        <taxon>Eukaryota</taxon>
        <taxon>Fungi</taxon>
        <taxon>Dikarya</taxon>
        <taxon>Basidiomycota</taxon>
        <taxon>Agaricomycotina</taxon>
        <taxon>Agaricomycetes</taxon>
        <taxon>Russulales</taxon>
        <taxon>Russulaceae</taxon>
        <taxon>Russula</taxon>
    </lineage>
</organism>
<proteinExistence type="predicted"/>
<gene>
    <name evidence="1" type="ORF">F5148DRAFT_1280439</name>
</gene>
<keyword evidence="1" id="KW-0808">Transferase</keyword>
<accession>A0ACC0UJC0</accession>
<protein>
    <submittedName>
        <fullName evidence="1">Acyltransferase-domain-containing protein</fullName>
    </submittedName>
</protein>
<reference evidence="1" key="1">
    <citation type="submission" date="2021-03" db="EMBL/GenBank/DDBJ databases">
        <title>Evolutionary priming and transition to the ectomycorrhizal habit in an iconic lineage of mushroom-forming fungi: is preadaptation a requirement?</title>
        <authorList>
            <consortium name="DOE Joint Genome Institute"/>
            <person name="Looney B.P."/>
            <person name="Miyauchi S."/>
            <person name="Morin E."/>
            <person name="Drula E."/>
            <person name="Courty P.E."/>
            <person name="Chicoki N."/>
            <person name="Fauchery L."/>
            <person name="Kohler A."/>
            <person name="Kuo A."/>
            <person name="LaButti K."/>
            <person name="Pangilinan J."/>
            <person name="Lipzen A."/>
            <person name="Riley R."/>
            <person name="Andreopoulos W."/>
            <person name="He G."/>
            <person name="Johnson J."/>
            <person name="Barry K.W."/>
            <person name="Grigoriev I.V."/>
            <person name="Nagy L."/>
            <person name="Hibbett D."/>
            <person name="Henrissat B."/>
            <person name="Matheny P.B."/>
            <person name="Labbe J."/>
            <person name="Martin A.F."/>
        </authorList>
    </citation>
    <scope>NUCLEOTIDE SEQUENCE</scope>
    <source>
        <strain evidence="1">BPL698</strain>
    </source>
</reference>
<sequence>MSMRRDVHAIEIAHRPPRTWGQIIHTIVFSLVFDFGCLMIHTSQLIFLLPLRLLPFSLSDSLSETGIRLSKGAFGTLLVLMSQWFAPSRLVVTLEHDGPGAFSPAQIDEIAVRDEDGRVLGLNLPRKSILIANHQVYADWWYAWCLTYFMHTHRDVYIVLKKSLRWIPVIGWGMQFFNFIFLARSWASDRLYLAKQLALLGRRAQEHDTPLTFILYPEGTLVSPDTRPTSKKYADKLGISDMNYSLLPRSTGLHYSLRALSPCVPTLQLLDITVAYPGVPPMGYGQSYYTLQSIFLDGVPPPAVHMHIRRFDVTTDVPIGNVPRSHSGTPLDGTPRRKALEVDVPEHERQAFDLWLRDRWTEKDQLMQRFHDTGSFSSRDEYPEIDVPLQLRHKREVLDAFGFFIPVLVRYAWNRLQRIVR</sequence>
<keyword evidence="1" id="KW-0012">Acyltransferase</keyword>
<evidence type="ECO:0000313" key="1">
    <source>
        <dbReference type="EMBL" id="KAI9511751.1"/>
    </source>
</evidence>
<evidence type="ECO:0000313" key="2">
    <source>
        <dbReference type="Proteomes" id="UP001207468"/>
    </source>
</evidence>
<comment type="caution">
    <text evidence="1">The sequence shown here is derived from an EMBL/GenBank/DDBJ whole genome shotgun (WGS) entry which is preliminary data.</text>
</comment>
<dbReference type="Proteomes" id="UP001207468">
    <property type="component" value="Unassembled WGS sequence"/>
</dbReference>
<name>A0ACC0UJC0_9AGAM</name>
<keyword evidence="2" id="KW-1185">Reference proteome</keyword>
<dbReference type="EMBL" id="JAGFNK010000017">
    <property type="protein sequence ID" value="KAI9511751.1"/>
    <property type="molecule type" value="Genomic_DNA"/>
</dbReference>